<evidence type="ECO:0000259" key="4">
    <source>
        <dbReference type="PROSITE" id="PS50893"/>
    </source>
</evidence>
<dbReference type="SMART" id="SM00382">
    <property type="entry name" value="AAA"/>
    <property type="match status" value="1"/>
</dbReference>
<dbReference type="SUPFAM" id="SSF52540">
    <property type="entry name" value="P-loop containing nucleoside triphosphate hydrolases"/>
    <property type="match status" value="1"/>
</dbReference>
<dbReference type="InterPro" id="IPR003593">
    <property type="entry name" value="AAA+_ATPase"/>
</dbReference>
<dbReference type="PANTHER" id="PTHR45772">
    <property type="entry name" value="CONSERVED COMPONENT OF ABC TRANSPORTER FOR NATURAL AMINO ACIDS-RELATED"/>
    <property type="match status" value="1"/>
</dbReference>
<dbReference type="Proteomes" id="UP001235269">
    <property type="component" value="Unassembled WGS sequence"/>
</dbReference>
<dbReference type="EMBL" id="JAUSWH010000010">
    <property type="protein sequence ID" value="MDQ0456867.1"/>
    <property type="molecule type" value="Genomic_DNA"/>
</dbReference>
<evidence type="ECO:0000256" key="3">
    <source>
        <dbReference type="ARBA" id="ARBA00022840"/>
    </source>
</evidence>
<dbReference type="InterPro" id="IPR032823">
    <property type="entry name" value="BCA_ABC_TP_C"/>
</dbReference>
<dbReference type="Pfam" id="PF12399">
    <property type="entry name" value="BCA_ABC_TP_C"/>
    <property type="match status" value="1"/>
</dbReference>
<evidence type="ECO:0000313" key="6">
    <source>
        <dbReference type="Proteomes" id="UP001235269"/>
    </source>
</evidence>
<feature type="domain" description="ABC transporter" evidence="4">
    <location>
        <begin position="16"/>
        <end position="249"/>
    </location>
</feature>
<dbReference type="InterPro" id="IPR051120">
    <property type="entry name" value="ABC_AA/LPS_Transport"/>
</dbReference>
<accession>A0ABU0IF78</accession>
<evidence type="ECO:0000313" key="5">
    <source>
        <dbReference type="EMBL" id="MDQ0456867.1"/>
    </source>
</evidence>
<proteinExistence type="predicted"/>
<dbReference type="InterPro" id="IPR003439">
    <property type="entry name" value="ABC_transporter-like_ATP-bd"/>
</dbReference>
<dbReference type="PROSITE" id="PS50893">
    <property type="entry name" value="ABC_TRANSPORTER_2"/>
    <property type="match status" value="1"/>
</dbReference>
<organism evidence="5 6">
    <name type="scientific">Rhizobium paknamense</name>
    <dbReference type="NCBI Taxonomy" id="1206817"/>
    <lineage>
        <taxon>Bacteria</taxon>
        <taxon>Pseudomonadati</taxon>
        <taxon>Pseudomonadota</taxon>
        <taxon>Alphaproteobacteria</taxon>
        <taxon>Hyphomicrobiales</taxon>
        <taxon>Rhizobiaceae</taxon>
        <taxon>Rhizobium/Agrobacterium group</taxon>
        <taxon>Rhizobium</taxon>
    </lineage>
</organism>
<dbReference type="CDD" id="cd03219">
    <property type="entry name" value="ABC_Mj1267_LivG_branched"/>
    <property type="match status" value="1"/>
</dbReference>
<name>A0ABU0IF78_9HYPH</name>
<keyword evidence="6" id="KW-1185">Reference proteome</keyword>
<keyword evidence="2" id="KW-0547">Nucleotide-binding</keyword>
<gene>
    <name evidence="5" type="ORF">QO005_003212</name>
</gene>
<dbReference type="GO" id="GO:0005524">
    <property type="term" value="F:ATP binding"/>
    <property type="evidence" value="ECO:0007669"/>
    <property type="project" value="UniProtKB-KW"/>
</dbReference>
<protein>
    <submittedName>
        <fullName evidence="5">Branched-chain amino acid transport system ATP-binding protein</fullName>
    </submittedName>
</protein>
<sequence length="251" mass="27057">MVKDSDVQRQADGVILSVRNLSKSFGALRVVQDVSFELGKGEVLGVLGPNGAGKTSLFNLISGDIGFDTGSIVLDGTALDREPSYKRAMRGIGRTYQIPRPYAKMTTFENLLVASRFAAGRSEREAYQSCAALLEDCGLAGKANLPAGGLTLLDRKRLELARALAGEPKLLLLDEIAGGLTEAEAGQLVSLIGHVRDKGVTIIWIEHVLHALMAVAERLLVLSFGQKIVEGRPQEVMDDPQVRRIYMGIEA</sequence>
<dbReference type="Pfam" id="PF00005">
    <property type="entry name" value="ABC_tran"/>
    <property type="match status" value="1"/>
</dbReference>
<keyword evidence="1" id="KW-0813">Transport</keyword>
<dbReference type="InterPro" id="IPR027417">
    <property type="entry name" value="P-loop_NTPase"/>
</dbReference>
<reference evidence="5 6" key="1">
    <citation type="submission" date="2023-07" db="EMBL/GenBank/DDBJ databases">
        <title>Genomic Encyclopedia of Type Strains, Phase IV (KMG-IV): sequencing the most valuable type-strain genomes for metagenomic binning, comparative biology and taxonomic classification.</title>
        <authorList>
            <person name="Goeker M."/>
        </authorList>
    </citation>
    <scope>NUCLEOTIDE SEQUENCE [LARGE SCALE GENOMIC DNA]</scope>
    <source>
        <strain evidence="5 6">DSM 100301</strain>
    </source>
</reference>
<dbReference type="Gene3D" id="3.40.50.300">
    <property type="entry name" value="P-loop containing nucleotide triphosphate hydrolases"/>
    <property type="match status" value="1"/>
</dbReference>
<comment type="caution">
    <text evidence="5">The sequence shown here is derived from an EMBL/GenBank/DDBJ whole genome shotgun (WGS) entry which is preliminary data.</text>
</comment>
<evidence type="ECO:0000256" key="1">
    <source>
        <dbReference type="ARBA" id="ARBA00022448"/>
    </source>
</evidence>
<dbReference type="PANTHER" id="PTHR45772:SF7">
    <property type="entry name" value="AMINO ACID ABC TRANSPORTER ATP-BINDING PROTEIN"/>
    <property type="match status" value="1"/>
</dbReference>
<evidence type="ECO:0000256" key="2">
    <source>
        <dbReference type="ARBA" id="ARBA00022741"/>
    </source>
</evidence>
<keyword evidence="3 5" id="KW-0067">ATP-binding</keyword>
<dbReference type="RefSeq" id="WP_307159046.1">
    <property type="nucleotide sequence ID" value="NZ_JAUSWH010000010.1"/>
</dbReference>